<dbReference type="PANTHER" id="PTHR33428">
    <property type="entry name" value="CHLOROPHYLLASE-2, CHLOROPLASTIC"/>
    <property type="match status" value="1"/>
</dbReference>
<dbReference type="EMBL" id="JAAXLA010000031">
    <property type="protein sequence ID" value="NMH99129.1"/>
    <property type="molecule type" value="Genomic_DNA"/>
</dbReference>
<dbReference type="InterPro" id="IPR029058">
    <property type="entry name" value="AB_hydrolase_fold"/>
</dbReference>
<evidence type="ECO:0000313" key="3">
    <source>
        <dbReference type="EMBL" id="NMH99129.1"/>
    </source>
</evidence>
<name>A0ABX1SC38_9PSEU</name>
<evidence type="ECO:0000313" key="4">
    <source>
        <dbReference type="Proteomes" id="UP000820669"/>
    </source>
</evidence>
<dbReference type="Gene3D" id="3.40.50.1820">
    <property type="entry name" value="alpha/beta hydrolase"/>
    <property type="match status" value="1"/>
</dbReference>
<dbReference type="InterPro" id="IPR041127">
    <property type="entry name" value="PET_hydrolase/cutinase-like"/>
</dbReference>
<protein>
    <submittedName>
        <fullName evidence="3">Alpha/beta hydrolase</fullName>
    </submittedName>
</protein>
<keyword evidence="4" id="KW-1185">Reference proteome</keyword>
<feature type="compositionally biased region" description="Polar residues" evidence="1">
    <location>
        <begin position="18"/>
        <end position="31"/>
    </location>
</feature>
<feature type="domain" description="PET hydrolase/cutinase-like" evidence="2">
    <location>
        <begin position="122"/>
        <end position="213"/>
    </location>
</feature>
<accession>A0ABX1SC38</accession>
<dbReference type="PANTHER" id="PTHR33428:SF14">
    <property type="entry name" value="CARBOXYLESTERASE TYPE B DOMAIN-CONTAINING PROTEIN"/>
    <property type="match status" value="1"/>
</dbReference>
<feature type="non-terminal residue" evidence="3">
    <location>
        <position position="298"/>
    </location>
</feature>
<dbReference type="Proteomes" id="UP000820669">
    <property type="component" value="Unassembled WGS sequence"/>
</dbReference>
<dbReference type="Pfam" id="PF12740">
    <property type="entry name" value="PETase"/>
    <property type="match status" value="1"/>
</dbReference>
<comment type="caution">
    <text evidence="3">The sequence shown here is derived from an EMBL/GenBank/DDBJ whole genome shotgun (WGS) entry which is preliminary data.</text>
</comment>
<dbReference type="GO" id="GO:0016787">
    <property type="term" value="F:hydrolase activity"/>
    <property type="evidence" value="ECO:0007669"/>
    <property type="project" value="UniProtKB-KW"/>
</dbReference>
<evidence type="ECO:0000259" key="2">
    <source>
        <dbReference type="Pfam" id="PF12740"/>
    </source>
</evidence>
<organism evidence="3 4">
    <name type="scientific">Pseudonocardia acidicola</name>
    <dbReference type="NCBI Taxonomy" id="2724939"/>
    <lineage>
        <taxon>Bacteria</taxon>
        <taxon>Bacillati</taxon>
        <taxon>Actinomycetota</taxon>
        <taxon>Actinomycetes</taxon>
        <taxon>Pseudonocardiales</taxon>
        <taxon>Pseudonocardiaceae</taxon>
        <taxon>Pseudonocardia</taxon>
    </lineage>
</organism>
<proteinExistence type="predicted"/>
<keyword evidence="3" id="KW-0378">Hydrolase</keyword>
<reference evidence="3 4" key="1">
    <citation type="submission" date="2020-04" db="EMBL/GenBank/DDBJ databases">
        <authorList>
            <person name="Klaysubun C."/>
            <person name="Duangmal K."/>
            <person name="Lipun K."/>
        </authorList>
    </citation>
    <scope>NUCLEOTIDE SEQUENCE [LARGE SCALE GENOMIC DNA]</scope>
    <source>
        <strain evidence="3 4">K10HN5</strain>
    </source>
</reference>
<sequence>MAPTVGASDSAGLRCSAVTPTRQSTRPSATKSVKDAVAELSRPGPHEVLRGDLGLVGVPGIVFAPAEGLGLPAVAFGHDWLQPPARYADLLRHLASWGIVTAAPAGHRGVLPSHARFAADLRTALDVCAGVRLGEGRISVDSRRMAVAGHGIGGGVALLAAASHPRVSAVVTLAPAQTRPSAVDAARTITAPTLHIVAGKDTVAPPAGHAEPLAAAGSGPVWQRTLPKAEHTSFLQGTHWTDLLLAGGPNAKVRRLTKALVTGFLLHHLLDEERTELLVDGKVPGTELVAHPSRTRTS</sequence>
<gene>
    <name evidence="3" type="ORF">HF526_17695</name>
</gene>
<feature type="region of interest" description="Disordered" evidence="1">
    <location>
        <begin position="1"/>
        <end position="33"/>
    </location>
</feature>
<evidence type="ECO:0000256" key="1">
    <source>
        <dbReference type="SAM" id="MobiDB-lite"/>
    </source>
</evidence>
<dbReference type="SUPFAM" id="SSF53474">
    <property type="entry name" value="alpha/beta-Hydrolases"/>
    <property type="match status" value="1"/>
</dbReference>